<proteinExistence type="predicted"/>
<dbReference type="EMBL" id="JARJBC010000027">
    <property type="protein sequence ID" value="MDF3293536.1"/>
    <property type="molecule type" value="Genomic_DNA"/>
</dbReference>
<evidence type="ECO:0008006" key="3">
    <source>
        <dbReference type="Google" id="ProtNLM"/>
    </source>
</evidence>
<dbReference type="RefSeq" id="WP_276096435.1">
    <property type="nucleotide sequence ID" value="NZ_JARJBC010000027.1"/>
</dbReference>
<organism evidence="1 2">
    <name type="scientific">Streptomyces silvisoli</name>
    <dbReference type="NCBI Taxonomy" id="3034235"/>
    <lineage>
        <taxon>Bacteria</taxon>
        <taxon>Bacillati</taxon>
        <taxon>Actinomycetota</taxon>
        <taxon>Actinomycetes</taxon>
        <taxon>Kitasatosporales</taxon>
        <taxon>Streptomycetaceae</taxon>
        <taxon>Streptomyces</taxon>
    </lineage>
</organism>
<dbReference type="Proteomes" id="UP001216579">
    <property type="component" value="Unassembled WGS sequence"/>
</dbReference>
<protein>
    <recommendedName>
        <fullName evidence="3">Sensor histidine kinase</fullName>
    </recommendedName>
</protein>
<accession>A0ABT5ZUN6</accession>
<evidence type="ECO:0000313" key="2">
    <source>
        <dbReference type="Proteomes" id="UP001216579"/>
    </source>
</evidence>
<gene>
    <name evidence="1" type="ORF">P3G67_30845</name>
</gene>
<keyword evidence="2" id="KW-1185">Reference proteome</keyword>
<reference evidence="1 2" key="1">
    <citation type="submission" date="2023-03" db="EMBL/GenBank/DDBJ databases">
        <title>Draft genome sequence of Streptomyces sp. RB6PN23 isolated from peat swamp forest in Thailand.</title>
        <authorList>
            <person name="Klaysubun C."/>
            <person name="Duangmal K."/>
        </authorList>
    </citation>
    <scope>NUCLEOTIDE SEQUENCE [LARGE SCALE GENOMIC DNA]</scope>
    <source>
        <strain evidence="1 2">RB6PN23</strain>
    </source>
</reference>
<sequence length="43" mass="4578">MTAVHGLRLARDLTEAMGGTLEPARSGPAFSVALAFPRRTVPR</sequence>
<evidence type="ECO:0000313" key="1">
    <source>
        <dbReference type="EMBL" id="MDF3293536.1"/>
    </source>
</evidence>
<name>A0ABT5ZUN6_9ACTN</name>
<comment type="caution">
    <text evidence="1">The sequence shown here is derived from an EMBL/GenBank/DDBJ whole genome shotgun (WGS) entry which is preliminary data.</text>
</comment>